<evidence type="ECO:0000256" key="1">
    <source>
        <dbReference type="ARBA" id="ARBA00004496"/>
    </source>
</evidence>
<keyword evidence="5" id="KW-0963">Cytoplasm</keyword>
<name>A0AA88HID1_ARTSF</name>
<evidence type="ECO:0000256" key="4">
    <source>
        <dbReference type="ARBA" id="ARBA00022448"/>
    </source>
</evidence>
<feature type="non-terminal residue" evidence="8">
    <location>
        <position position="1"/>
    </location>
</feature>
<dbReference type="SUPFAM" id="SSF46785">
    <property type="entry name" value="Winged helix' DNA-binding domain"/>
    <property type="match status" value="2"/>
</dbReference>
<dbReference type="Gene3D" id="1.10.10.570">
    <property type="entry name" value="Winged helix' DNA-binding domain. Chain C. Domain 1"/>
    <property type="match status" value="1"/>
</dbReference>
<gene>
    <name evidence="8" type="ORF">QYM36_013445</name>
</gene>
<dbReference type="EMBL" id="JAVRJZ010000017">
    <property type="protein sequence ID" value="KAK2709775.1"/>
    <property type="molecule type" value="Genomic_DNA"/>
</dbReference>
<evidence type="ECO:0000256" key="3">
    <source>
        <dbReference type="ARBA" id="ARBA00017934"/>
    </source>
</evidence>
<evidence type="ECO:0000256" key="6">
    <source>
        <dbReference type="ARBA" id="ARBA00022927"/>
    </source>
</evidence>
<dbReference type="InterPro" id="IPR008570">
    <property type="entry name" value="ESCRT-II_cplx_Vps25-sub"/>
</dbReference>
<dbReference type="InterPro" id="IPR036388">
    <property type="entry name" value="WH-like_DNA-bd_sf"/>
</dbReference>
<protein>
    <recommendedName>
        <fullName evidence="3">Vacuolar protein-sorting-associated protein 25</fullName>
    </recommendedName>
    <alternativeName>
        <fullName evidence="7">ESCRT-II complex subunit VPS25</fullName>
    </alternativeName>
</protein>
<keyword evidence="9" id="KW-1185">Reference proteome</keyword>
<evidence type="ECO:0000256" key="2">
    <source>
        <dbReference type="ARBA" id="ARBA00009674"/>
    </source>
</evidence>
<dbReference type="GO" id="GO:0016236">
    <property type="term" value="P:macroautophagy"/>
    <property type="evidence" value="ECO:0007669"/>
    <property type="project" value="UniProtKB-ARBA"/>
</dbReference>
<dbReference type="GO" id="GO:0005198">
    <property type="term" value="F:structural molecule activity"/>
    <property type="evidence" value="ECO:0007669"/>
    <property type="project" value="TreeGrafter"/>
</dbReference>
<comment type="similarity">
    <text evidence="2">Belongs to the VPS25 family.</text>
</comment>
<dbReference type="FunFam" id="1.10.10.570:FF:000003">
    <property type="entry name" value="Vacuolar protein-sorting-associated protein 25"/>
    <property type="match status" value="1"/>
</dbReference>
<proteinExistence type="inferred from homology"/>
<accession>A0AA88HID1</accession>
<dbReference type="InterPro" id="IPR014041">
    <property type="entry name" value="ESCRT-II_cplx_Vps25-sub_N"/>
</dbReference>
<dbReference type="PANTHER" id="PTHR13149:SF0">
    <property type="entry name" value="VACUOLAR PROTEIN-SORTING-ASSOCIATED PROTEIN 25"/>
    <property type="match status" value="1"/>
</dbReference>
<keyword evidence="4" id="KW-0813">Transport</keyword>
<dbReference type="InterPro" id="IPR036390">
    <property type="entry name" value="WH_DNA-bd_sf"/>
</dbReference>
<dbReference type="GO" id="GO:0000814">
    <property type="term" value="C:ESCRT II complex"/>
    <property type="evidence" value="ECO:0007669"/>
    <property type="project" value="InterPro"/>
</dbReference>
<evidence type="ECO:0000256" key="7">
    <source>
        <dbReference type="ARBA" id="ARBA00030094"/>
    </source>
</evidence>
<dbReference type="GO" id="GO:0043328">
    <property type="term" value="P:protein transport to vacuole involved in ubiquitin-dependent protein catabolic process via the multivesicular body sorting pathway"/>
    <property type="evidence" value="ECO:0007669"/>
    <property type="project" value="TreeGrafter"/>
</dbReference>
<evidence type="ECO:0000256" key="5">
    <source>
        <dbReference type="ARBA" id="ARBA00022490"/>
    </source>
</evidence>
<organism evidence="8 9">
    <name type="scientific">Artemia franciscana</name>
    <name type="common">Brine shrimp</name>
    <name type="synonym">Artemia sanfranciscana</name>
    <dbReference type="NCBI Taxonomy" id="6661"/>
    <lineage>
        <taxon>Eukaryota</taxon>
        <taxon>Metazoa</taxon>
        <taxon>Ecdysozoa</taxon>
        <taxon>Arthropoda</taxon>
        <taxon>Crustacea</taxon>
        <taxon>Branchiopoda</taxon>
        <taxon>Anostraca</taxon>
        <taxon>Artemiidae</taxon>
        <taxon>Artemia</taxon>
    </lineage>
</organism>
<comment type="caution">
    <text evidence="8">The sequence shown here is derived from an EMBL/GenBank/DDBJ whole genome shotgun (WGS) entry which is preliminary data.</text>
</comment>
<dbReference type="FunFam" id="1.10.10.10:FF:000141">
    <property type="entry name" value="vacuolar protein-sorting-associated protein 25"/>
    <property type="match status" value="1"/>
</dbReference>
<sequence>ALNANLRSMEWPWQYNFPPFFTLQPNEDTRNKQLEAWRNLALEYCKANKQFILDINEAYSCPLFNNKSINRKLSEEGIRTVVESLRDRKAANWVDTQKSKFYVFWHTPEEWGNLIYNWANANGMMNSVCTFFELSQGEDTANEEFHNLDEGLLLLALKSLESKRKAEIIQLDEETQGVKFF</sequence>
<comment type="subcellular location">
    <subcellularLocation>
        <location evidence="1">Cytoplasm</location>
    </subcellularLocation>
</comment>
<dbReference type="Proteomes" id="UP001187531">
    <property type="component" value="Unassembled WGS sequence"/>
</dbReference>
<dbReference type="PANTHER" id="PTHR13149">
    <property type="entry name" value="VACUOLAR PROTEIN SORTING-ASSOCIATED PROTEIN VPS25"/>
    <property type="match status" value="1"/>
</dbReference>
<dbReference type="GO" id="GO:0042803">
    <property type="term" value="F:protein homodimerization activity"/>
    <property type="evidence" value="ECO:0007669"/>
    <property type="project" value="TreeGrafter"/>
</dbReference>
<dbReference type="Pfam" id="PF05871">
    <property type="entry name" value="ESCRT-II"/>
    <property type="match status" value="1"/>
</dbReference>
<dbReference type="Gene3D" id="1.10.10.10">
    <property type="entry name" value="Winged helix-like DNA-binding domain superfamily/Winged helix DNA-binding domain"/>
    <property type="match status" value="1"/>
</dbReference>
<reference evidence="8" key="1">
    <citation type="submission" date="2023-07" db="EMBL/GenBank/DDBJ databases">
        <title>Chromosome-level genome assembly of Artemia franciscana.</title>
        <authorList>
            <person name="Jo E."/>
        </authorList>
    </citation>
    <scope>NUCLEOTIDE SEQUENCE</scope>
    <source>
        <tissue evidence="8">Whole body</tissue>
    </source>
</reference>
<evidence type="ECO:0000313" key="9">
    <source>
        <dbReference type="Proteomes" id="UP001187531"/>
    </source>
</evidence>
<evidence type="ECO:0000313" key="8">
    <source>
        <dbReference type="EMBL" id="KAK2709775.1"/>
    </source>
</evidence>
<dbReference type="AlphaFoldDB" id="A0AA88HID1"/>
<keyword evidence="6" id="KW-0653">Protein transport</keyword>